<evidence type="ECO:0000313" key="2">
    <source>
        <dbReference type="Proteomes" id="UP000027439"/>
    </source>
</evidence>
<dbReference type="AlphaFoldDB" id="A0A069P931"/>
<sequence length="113" mass="12394">MDFSGGRRIVVYSLDIGWSKFIADGDAGPRKRVAMKVVSWKILLYPNQIGRRECVGALDRAAPMQRYLIERGVSGSRILVDDPLATARRALACACMPAQLAFQRAGAMDISAH</sequence>
<gene>
    <name evidence="1" type="ORF">BG57_10775</name>
</gene>
<name>A0A069P931_9BURK</name>
<dbReference type="Proteomes" id="UP000027439">
    <property type="component" value="Unassembled WGS sequence"/>
</dbReference>
<evidence type="ECO:0000313" key="1">
    <source>
        <dbReference type="EMBL" id="KDR37032.1"/>
    </source>
</evidence>
<reference evidence="1 2" key="1">
    <citation type="submission" date="2014-03" db="EMBL/GenBank/DDBJ databases">
        <title>Draft Genome Sequences of Four Burkholderia Strains.</title>
        <authorList>
            <person name="Liu X.Y."/>
            <person name="Li C.X."/>
            <person name="Xu J.H."/>
        </authorList>
    </citation>
    <scope>NUCLEOTIDE SEQUENCE [LARGE SCALE GENOMIC DNA]</scope>
    <source>
        <strain evidence="1 2">R27</strain>
    </source>
</reference>
<dbReference type="STRING" id="1071679.BG57_10775"/>
<comment type="caution">
    <text evidence="1">The sequence shown here is derived from an EMBL/GenBank/DDBJ whole genome shotgun (WGS) entry which is preliminary data.</text>
</comment>
<accession>A0A069P931</accession>
<dbReference type="EMBL" id="JFHE01000002">
    <property type="protein sequence ID" value="KDR37032.1"/>
    <property type="molecule type" value="Genomic_DNA"/>
</dbReference>
<organism evidence="1 2">
    <name type="scientific">Caballeronia grimmiae</name>
    <dbReference type="NCBI Taxonomy" id="1071679"/>
    <lineage>
        <taxon>Bacteria</taxon>
        <taxon>Pseudomonadati</taxon>
        <taxon>Pseudomonadota</taxon>
        <taxon>Betaproteobacteria</taxon>
        <taxon>Burkholderiales</taxon>
        <taxon>Burkholderiaceae</taxon>
        <taxon>Caballeronia</taxon>
    </lineage>
</organism>
<proteinExistence type="predicted"/>
<protein>
    <submittedName>
        <fullName evidence="1">Uncharacterized protein</fullName>
    </submittedName>
</protein>